<dbReference type="RefSeq" id="WP_187561109.1">
    <property type="nucleotide sequence ID" value="NZ_JACGWS010000002.1"/>
</dbReference>
<protein>
    <submittedName>
        <fullName evidence="2">DUF4178 domain-containing protein</fullName>
    </submittedName>
</protein>
<evidence type="ECO:0000313" key="2">
    <source>
        <dbReference type="EMBL" id="MBC8754069.1"/>
    </source>
</evidence>
<gene>
    <name evidence="2" type="ORF">H2O64_05265</name>
</gene>
<organism evidence="2 3">
    <name type="scientific">Kordia aestuariivivens</name>
    <dbReference type="NCBI Taxonomy" id="2759037"/>
    <lineage>
        <taxon>Bacteria</taxon>
        <taxon>Pseudomonadati</taxon>
        <taxon>Bacteroidota</taxon>
        <taxon>Flavobacteriia</taxon>
        <taxon>Flavobacteriales</taxon>
        <taxon>Flavobacteriaceae</taxon>
        <taxon>Kordia</taxon>
    </lineage>
</organism>
<dbReference type="Proteomes" id="UP000619238">
    <property type="component" value="Unassembled WGS sequence"/>
</dbReference>
<dbReference type="InterPro" id="IPR025235">
    <property type="entry name" value="DUF4178"/>
</dbReference>
<proteinExistence type="predicted"/>
<evidence type="ECO:0000259" key="1">
    <source>
        <dbReference type="Pfam" id="PF13785"/>
    </source>
</evidence>
<dbReference type="Pfam" id="PF13785">
    <property type="entry name" value="DUF4178"/>
    <property type="match status" value="1"/>
</dbReference>
<comment type="caution">
    <text evidence="2">The sequence shown here is derived from an EMBL/GenBank/DDBJ whole genome shotgun (WGS) entry which is preliminary data.</text>
</comment>
<evidence type="ECO:0000313" key="3">
    <source>
        <dbReference type="Proteomes" id="UP000619238"/>
    </source>
</evidence>
<dbReference type="EMBL" id="JACGWS010000002">
    <property type="protein sequence ID" value="MBC8754069.1"/>
    <property type="molecule type" value="Genomic_DNA"/>
</dbReference>
<reference evidence="2 3" key="1">
    <citation type="submission" date="2020-07" db="EMBL/GenBank/DDBJ databases">
        <title>Description of Kordia aestuariivivens sp. nov., isolated from a tidal flat.</title>
        <authorList>
            <person name="Park S."/>
            <person name="Yoon J.-H."/>
        </authorList>
    </citation>
    <scope>NUCLEOTIDE SEQUENCE [LARGE SCALE GENOMIC DNA]</scope>
    <source>
        <strain evidence="2 3">YSTF-M3</strain>
    </source>
</reference>
<feature type="domain" description="DUF4178" evidence="1">
    <location>
        <begin position="25"/>
        <end position="168"/>
    </location>
</feature>
<name>A0ABR7Q6V1_9FLAO</name>
<accession>A0ABR7Q6V1</accession>
<keyword evidence="3" id="KW-1185">Reference proteome</keyword>
<sequence>MGLFSFFKKDKSAIKNDFTLDELKKGFVVDYFMKSWEVTKVYLYDWGNNFFAREYLLDSGDETLYLYVEDDDGLICSIWNKIDITEIEPDLFKMIVANDDAPSQITYKNGIYTKTESSQGHCNEEGEDEETYTELVNWTYKNSKEKHFISVSRTGEEEFDVSYGEYVKDIEFSNILPI</sequence>